<dbReference type="Proteomes" id="UP000266340">
    <property type="component" value="Unassembled WGS sequence"/>
</dbReference>
<proteinExistence type="predicted"/>
<gene>
    <name evidence="2" type="ORF">D3H35_29745</name>
</gene>
<protein>
    <submittedName>
        <fullName evidence="2">Uncharacterized protein</fullName>
    </submittedName>
</protein>
<feature type="transmembrane region" description="Helical" evidence="1">
    <location>
        <begin position="37"/>
        <end position="60"/>
    </location>
</feature>
<comment type="caution">
    <text evidence="2">The sequence shown here is derived from an EMBL/GenBank/DDBJ whole genome shotgun (WGS) entry which is preliminary data.</text>
</comment>
<evidence type="ECO:0000313" key="2">
    <source>
        <dbReference type="EMBL" id="RIE00220.1"/>
    </source>
</evidence>
<keyword evidence="1" id="KW-0812">Transmembrane</keyword>
<keyword evidence="1" id="KW-1133">Transmembrane helix</keyword>
<keyword evidence="1" id="KW-0472">Membrane</keyword>
<sequence>MDSLIGTIIFLLPGLLLYFWVQYFGVNPVVKHSPAEFTAITVLLWFPVSASAIYALNWLVRINNSHPFSDIVTSNFTEIWTLTQLKNASDNISYLIAFVIASTVISFVVGLVWAKWIHYPIFTGLVNWVRKSRKLAPLSKSSSVWDEVFLGNDTQVVEVGRIDKKDGPVIYGCIQKASRPFEPERHLYIQHLRDFDLEFIEKNEIEVEGQFYDMKSGSYVKVFNYEMTIKALKKHWGSEAEGLLPPRLKKKRGASGK</sequence>
<dbReference type="InterPro" id="IPR045919">
    <property type="entry name" value="DUF6338"/>
</dbReference>
<organism evidence="2 3">
    <name type="scientific">Cohnella faecalis</name>
    <dbReference type="NCBI Taxonomy" id="2315694"/>
    <lineage>
        <taxon>Bacteria</taxon>
        <taxon>Bacillati</taxon>
        <taxon>Bacillota</taxon>
        <taxon>Bacilli</taxon>
        <taxon>Bacillales</taxon>
        <taxon>Paenibacillaceae</taxon>
        <taxon>Cohnella</taxon>
    </lineage>
</organism>
<evidence type="ECO:0000256" key="1">
    <source>
        <dbReference type="SAM" id="Phobius"/>
    </source>
</evidence>
<dbReference type="EMBL" id="QXJM01000063">
    <property type="protein sequence ID" value="RIE00220.1"/>
    <property type="molecule type" value="Genomic_DNA"/>
</dbReference>
<keyword evidence="3" id="KW-1185">Reference proteome</keyword>
<dbReference type="AlphaFoldDB" id="A0A398CBR9"/>
<dbReference type="Pfam" id="PF19865">
    <property type="entry name" value="DUF6338"/>
    <property type="match status" value="1"/>
</dbReference>
<evidence type="ECO:0000313" key="3">
    <source>
        <dbReference type="Proteomes" id="UP000266340"/>
    </source>
</evidence>
<feature type="transmembrane region" description="Helical" evidence="1">
    <location>
        <begin position="92"/>
        <end position="114"/>
    </location>
</feature>
<reference evidence="2 3" key="1">
    <citation type="submission" date="2018-09" db="EMBL/GenBank/DDBJ databases">
        <title>Cohnella cavernae sp. nov., isolated from a karst cave.</title>
        <authorList>
            <person name="Zhu H."/>
        </authorList>
    </citation>
    <scope>NUCLEOTIDE SEQUENCE [LARGE SCALE GENOMIC DNA]</scope>
    <source>
        <strain evidence="2 3">K2E09-144</strain>
    </source>
</reference>
<dbReference type="RefSeq" id="WP_119152674.1">
    <property type="nucleotide sequence ID" value="NZ_JBHSOV010000008.1"/>
</dbReference>
<name>A0A398CBR9_9BACL</name>
<dbReference type="OrthoDB" id="2858707at2"/>
<accession>A0A398CBR9</accession>
<feature type="transmembrane region" description="Helical" evidence="1">
    <location>
        <begin position="6"/>
        <end position="25"/>
    </location>
</feature>